<dbReference type="PROSITE" id="PS50263">
    <property type="entry name" value="CN_HYDROLASE"/>
    <property type="match status" value="1"/>
</dbReference>
<gene>
    <name evidence="10" type="primary">lnt_1</name>
    <name evidence="8" type="synonym">lnt</name>
    <name evidence="10" type="ORF">AFL01nite_05660</name>
</gene>
<dbReference type="GO" id="GO:0005886">
    <property type="term" value="C:plasma membrane"/>
    <property type="evidence" value="ECO:0007669"/>
    <property type="project" value="UniProtKB-SubCell"/>
</dbReference>
<accession>A0A512HS05</accession>
<comment type="catalytic activity">
    <reaction evidence="8">
        <text>N-terminal S-1,2-diacyl-sn-glyceryl-L-cysteinyl-[lipoprotein] + a glycerophospholipid = N-acyl-S-1,2-diacyl-sn-glyceryl-L-cysteinyl-[lipoprotein] + a 2-acyl-sn-glycero-3-phospholipid + H(+)</text>
        <dbReference type="Rhea" id="RHEA:48228"/>
        <dbReference type="Rhea" id="RHEA-COMP:14681"/>
        <dbReference type="Rhea" id="RHEA-COMP:14684"/>
        <dbReference type="ChEBI" id="CHEBI:15378"/>
        <dbReference type="ChEBI" id="CHEBI:136912"/>
        <dbReference type="ChEBI" id="CHEBI:140656"/>
        <dbReference type="ChEBI" id="CHEBI:140657"/>
        <dbReference type="ChEBI" id="CHEBI:140660"/>
        <dbReference type="EC" id="2.3.1.269"/>
    </reaction>
</comment>
<feature type="transmembrane region" description="Helical" evidence="8">
    <location>
        <begin position="49"/>
        <end position="66"/>
    </location>
</feature>
<dbReference type="GO" id="GO:0042158">
    <property type="term" value="P:lipoprotein biosynthetic process"/>
    <property type="evidence" value="ECO:0007669"/>
    <property type="project" value="UniProtKB-UniRule"/>
</dbReference>
<reference evidence="10 11" key="1">
    <citation type="submission" date="2019-07" db="EMBL/GenBank/DDBJ databases">
        <title>Whole genome shotgun sequence of Aeromicrobium flavum NBRC 107625.</title>
        <authorList>
            <person name="Hosoyama A."/>
            <person name="Uohara A."/>
            <person name="Ohji S."/>
            <person name="Ichikawa N."/>
        </authorList>
    </citation>
    <scope>NUCLEOTIDE SEQUENCE [LARGE SCALE GENOMIC DNA]</scope>
    <source>
        <strain evidence="10 11">NBRC 107625</strain>
    </source>
</reference>
<keyword evidence="5 8" id="KW-1133">Transmembrane helix</keyword>
<dbReference type="UniPathway" id="UPA00666"/>
<dbReference type="GO" id="GO:0016410">
    <property type="term" value="F:N-acyltransferase activity"/>
    <property type="evidence" value="ECO:0007669"/>
    <property type="project" value="UniProtKB-UniRule"/>
</dbReference>
<keyword evidence="4 8" id="KW-0812">Transmembrane</keyword>
<comment type="caution">
    <text evidence="8">Lacks conserved residue(s) required for the propagation of feature annotation.</text>
</comment>
<dbReference type="HAMAP" id="MF_01148">
    <property type="entry name" value="Lnt"/>
    <property type="match status" value="1"/>
</dbReference>
<evidence type="ECO:0000313" key="11">
    <source>
        <dbReference type="Proteomes" id="UP000321769"/>
    </source>
</evidence>
<dbReference type="AlphaFoldDB" id="A0A512HS05"/>
<dbReference type="InterPro" id="IPR036526">
    <property type="entry name" value="C-N_Hydrolase_sf"/>
</dbReference>
<feature type="transmembrane region" description="Helical" evidence="8">
    <location>
        <begin position="142"/>
        <end position="167"/>
    </location>
</feature>
<sequence>MGSSVIAMSLGGLLAASSFEPLGFRVAAPVAMALLWWGIQRESRSRAPVLGLCFGLAYMLPLLWWLDESIGTAAWLALGTAQALFLAIASLGIRVVRDVPAAPLWGGLIWVSAETIRSSWPLGGMPWGRLGVTALDSPWEPALAHLGIAGTSLLVATTGFGVAHLVLLPRRVMVLWLVIPMTIGLVAATLPFRVPSVGSARVAVVQGGVPGDGTDLVAHHRAVTRNHLAATQRLATSLTAQGRSVDLVVWPENATALDPAGDPALSEAIGDAAVAVDAPVLVGAIVDGPRPEQAFNRGVLWSSDGIPVDSYTKAHPVPFGEYIPWRPIIGDRFSRFEEIPRDMLPGSGQVPLQVNGVPVADAICFDVAYDDVLPAQVRRGAHVAVVQTSNATFTGTAQPAQQFEITRARAVELGRDVVVASTNGVSGFISADGSVRARNQSRGTEVLIETVQLRAGLTPAVRFEQQRTLVIVGGAMVALLLAAWRYAASRRARRASDPA</sequence>
<dbReference type="Pfam" id="PF20154">
    <property type="entry name" value="LNT_N"/>
    <property type="match status" value="1"/>
</dbReference>
<evidence type="ECO:0000256" key="4">
    <source>
        <dbReference type="ARBA" id="ARBA00022692"/>
    </source>
</evidence>
<feature type="transmembrane region" description="Helical" evidence="8">
    <location>
        <begin position="468"/>
        <end position="487"/>
    </location>
</feature>
<name>A0A512HS05_9ACTN</name>
<dbReference type="NCBIfam" id="TIGR00546">
    <property type="entry name" value="lnt"/>
    <property type="match status" value="1"/>
</dbReference>
<dbReference type="InterPro" id="IPR003010">
    <property type="entry name" value="C-N_Hydrolase"/>
</dbReference>
<keyword evidence="6 8" id="KW-0472">Membrane</keyword>
<dbReference type="InterPro" id="IPR004563">
    <property type="entry name" value="Apolipo_AcylTrfase"/>
</dbReference>
<evidence type="ECO:0000313" key="10">
    <source>
        <dbReference type="EMBL" id="GEO88239.1"/>
    </source>
</evidence>
<dbReference type="PANTHER" id="PTHR38686">
    <property type="entry name" value="APOLIPOPROTEIN N-ACYLTRANSFERASE"/>
    <property type="match status" value="1"/>
</dbReference>
<evidence type="ECO:0000256" key="5">
    <source>
        <dbReference type="ARBA" id="ARBA00022989"/>
    </source>
</evidence>
<dbReference type="InterPro" id="IPR045378">
    <property type="entry name" value="LNT_N"/>
</dbReference>
<dbReference type="EMBL" id="BJZQ01000001">
    <property type="protein sequence ID" value="GEO88239.1"/>
    <property type="molecule type" value="Genomic_DNA"/>
</dbReference>
<evidence type="ECO:0000256" key="8">
    <source>
        <dbReference type="HAMAP-Rule" id="MF_01148"/>
    </source>
</evidence>
<dbReference type="Gene3D" id="3.60.110.10">
    <property type="entry name" value="Carbon-nitrogen hydrolase"/>
    <property type="match status" value="1"/>
</dbReference>
<comment type="pathway">
    <text evidence="8">Protein modification; lipoprotein biosynthesis (N-acyl transfer).</text>
</comment>
<dbReference type="Proteomes" id="UP000321769">
    <property type="component" value="Unassembled WGS sequence"/>
</dbReference>
<evidence type="ECO:0000256" key="2">
    <source>
        <dbReference type="ARBA" id="ARBA00022475"/>
    </source>
</evidence>
<organism evidence="10 11">
    <name type="scientific">Aeromicrobium flavum</name>
    <dbReference type="NCBI Taxonomy" id="416568"/>
    <lineage>
        <taxon>Bacteria</taxon>
        <taxon>Bacillati</taxon>
        <taxon>Actinomycetota</taxon>
        <taxon>Actinomycetes</taxon>
        <taxon>Propionibacteriales</taxon>
        <taxon>Nocardioidaceae</taxon>
        <taxon>Aeromicrobium</taxon>
    </lineage>
</organism>
<proteinExistence type="inferred from homology"/>
<comment type="subcellular location">
    <subcellularLocation>
        <location evidence="1 8">Cell membrane</location>
        <topology evidence="1 8">Multi-pass membrane protein</topology>
    </subcellularLocation>
</comment>
<comment type="caution">
    <text evidence="10">The sequence shown here is derived from an EMBL/GenBank/DDBJ whole genome shotgun (WGS) entry which is preliminary data.</text>
</comment>
<feature type="domain" description="CN hydrolase" evidence="9">
    <location>
        <begin position="200"/>
        <end position="453"/>
    </location>
</feature>
<evidence type="ECO:0000259" key="9">
    <source>
        <dbReference type="PROSITE" id="PS50263"/>
    </source>
</evidence>
<dbReference type="Pfam" id="PF00795">
    <property type="entry name" value="CN_hydrolase"/>
    <property type="match status" value="1"/>
</dbReference>
<protein>
    <recommendedName>
        <fullName evidence="8">Apolipoprotein N-acyltransferase</fullName>
        <shortName evidence="8">ALP N-acyltransferase</shortName>
        <ecNumber evidence="8">2.3.1.269</ecNumber>
    </recommendedName>
</protein>
<keyword evidence="2 8" id="KW-1003">Cell membrane</keyword>
<dbReference type="CDD" id="cd07571">
    <property type="entry name" value="ALP_N-acyl_transferase"/>
    <property type="match status" value="1"/>
</dbReference>
<feature type="transmembrane region" description="Helical" evidence="8">
    <location>
        <begin position="73"/>
        <end position="96"/>
    </location>
</feature>
<keyword evidence="7 8" id="KW-0012">Acyltransferase</keyword>
<dbReference type="EC" id="2.3.1.269" evidence="8"/>
<evidence type="ECO:0000256" key="3">
    <source>
        <dbReference type="ARBA" id="ARBA00022679"/>
    </source>
</evidence>
<dbReference type="SUPFAM" id="SSF56317">
    <property type="entry name" value="Carbon-nitrogen hydrolase"/>
    <property type="match status" value="1"/>
</dbReference>
<evidence type="ECO:0000256" key="1">
    <source>
        <dbReference type="ARBA" id="ARBA00004651"/>
    </source>
</evidence>
<evidence type="ECO:0000256" key="6">
    <source>
        <dbReference type="ARBA" id="ARBA00023136"/>
    </source>
</evidence>
<dbReference type="PANTHER" id="PTHR38686:SF1">
    <property type="entry name" value="APOLIPOPROTEIN N-ACYLTRANSFERASE"/>
    <property type="match status" value="1"/>
</dbReference>
<feature type="transmembrane region" description="Helical" evidence="8">
    <location>
        <begin position="174"/>
        <end position="192"/>
    </location>
</feature>
<evidence type="ECO:0000256" key="7">
    <source>
        <dbReference type="ARBA" id="ARBA00023315"/>
    </source>
</evidence>
<comment type="function">
    <text evidence="8">Catalyzes the phospholipid dependent N-acylation of the N-terminal cysteine of apolipoprotein, the last step in lipoprotein maturation.</text>
</comment>
<dbReference type="RefSeq" id="WP_307724446.1">
    <property type="nucleotide sequence ID" value="NZ_BJZQ01000001.1"/>
</dbReference>
<keyword evidence="10" id="KW-0449">Lipoprotein</keyword>
<keyword evidence="11" id="KW-1185">Reference proteome</keyword>
<keyword evidence="3 8" id="KW-0808">Transferase</keyword>
<comment type="similarity">
    <text evidence="8">Belongs to the CN hydrolase family. Apolipoprotein N-acyltransferase subfamily.</text>
</comment>